<proteinExistence type="predicted"/>
<gene>
    <name evidence="2" type="ORF">NUU61_008657</name>
</gene>
<dbReference type="PANTHER" id="PTHR24094">
    <property type="entry name" value="SECRETED PROTEIN"/>
    <property type="match status" value="1"/>
</dbReference>
<evidence type="ECO:0000313" key="3">
    <source>
        <dbReference type="Proteomes" id="UP001141434"/>
    </source>
</evidence>
<accession>A0A9W9ELI1</accession>
<name>A0A9W9ELI1_9EURO</name>
<feature type="signal peptide" evidence="1">
    <location>
        <begin position="1"/>
        <end position="23"/>
    </location>
</feature>
<feature type="chain" id="PRO_5040910615" evidence="1">
    <location>
        <begin position="24"/>
        <end position="174"/>
    </location>
</feature>
<dbReference type="OrthoDB" id="3162605at2759"/>
<reference evidence="2" key="2">
    <citation type="journal article" date="2023" name="IMA Fungus">
        <title>Comparative genomic study of the Penicillium genus elucidates a diverse pangenome and 15 lateral gene transfer events.</title>
        <authorList>
            <person name="Petersen C."/>
            <person name="Sorensen T."/>
            <person name="Nielsen M.R."/>
            <person name="Sondergaard T.E."/>
            <person name="Sorensen J.L."/>
            <person name="Fitzpatrick D.A."/>
            <person name="Frisvad J.C."/>
            <person name="Nielsen K.L."/>
        </authorList>
    </citation>
    <scope>NUCLEOTIDE SEQUENCE</scope>
    <source>
        <strain evidence="2">IBT 34128</strain>
    </source>
</reference>
<sequence length="174" mass="18851">MSANQLKLVLLGTLALFSSPIAAYPAPETAPAPALPGVPSASTAQNELAQLILAPQGPQEGYSRAKFPHWITQRGICDTREVALKRDGTNVAQSPSCAPISGSWYSPYDGRTWDRASDIDIDYVVPLSNAWKSGASEWTTDRRRAFANDVTHPQLLAVTDFVNQVKGDKGPEDW</sequence>
<dbReference type="EMBL" id="JAPMSZ010000011">
    <property type="protein sequence ID" value="KAJ5084078.1"/>
    <property type="molecule type" value="Genomic_DNA"/>
</dbReference>
<evidence type="ECO:0000313" key="2">
    <source>
        <dbReference type="EMBL" id="KAJ5084078.1"/>
    </source>
</evidence>
<dbReference type="PANTHER" id="PTHR24094:SF15">
    <property type="entry name" value="AMP-DEPENDENT SYNTHETASE_LIGASE DOMAIN-CONTAINING PROTEIN-RELATED"/>
    <property type="match status" value="1"/>
</dbReference>
<comment type="caution">
    <text evidence="2">The sequence shown here is derived from an EMBL/GenBank/DDBJ whole genome shotgun (WGS) entry which is preliminary data.</text>
</comment>
<dbReference type="Proteomes" id="UP001141434">
    <property type="component" value="Unassembled WGS sequence"/>
</dbReference>
<dbReference type="AlphaFoldDB" id="A0A9W9ELI1"/>
<keyword evidence="1" id="KW-0732">Signal</keyword>
<keyword evidence="3" id="KW-1185">Reference proteome</keyword>
<reference evidence="2" key="1">
    <citation type="submission" date="2022-11" db="EMBL/GenBank/DDBJ databases">
        <authorList>
            <person name="Petersen C."/>
        </authorList>
    </citation>
    <scope>NUCLEOTIDE SEQUENCE</scope>
    <source>
        <strain evidence="2">IBT 34128</strain>
    </source>
</reference>
<organism evidence="2 3">
    <name type="scientific">Penicillium alfredii</name>
    <dbReference type="NCBI Taxonomy" id="1506179"/>
    <lineage>
        <taxon>Eukaryota</taxon>
        <taxon>Fungi</taxon>
        <taxon>Dikarya</taxon>
        <taxon>Ascomycota</taxon>
        <taxon>Pezizomycotina</taxon>
        <taxon>Eurotiomycetes</taxon>
        <taxon>Eurotiomycetidae</taxon>
        <taxon>Eurotiales</taxon>
        <taxon>Aspergillaceae</taxon>
        <taxon>Penicillium</taxon>
    </lineage>
</organism>
<dbReference type="RefSeq" id="XP_056507475.1">
    <property type="nucleotide sequence ID" value="XM_056659182.1"/>
</dbReference>
<dbReference type="GeneID" id="81398351"/>
<protein>
    <submittedName>
        <fullName evidence="2">Secreted protein</fullName>
    </submittedName>
</protein>
<evidence type="ECO:0000256" key="1">
    <source>
        <dbReference type="SAM" id="SignalP"/>
    </source>
</evidence>